<evidence type="ECO:0000256" key="4">
    <source>
        <dbReference type="ARBA" id="ARBA00022840"/>
    </source>
</evidence>
<keyword evidence="4 6" id="KW-0067">ATP-binding</keyword>
<dbReference type="InterPro" id="IPR050166">
    <property type="entry name" value="ABC_transporter_ATP-bind"/>
</dbReference>
<evidence type="ECO:0000259" key="5">
    <source>
        <dbReference type="PROSITE" id="PS50893"/>
    </source>
</evidence>
<proteinExistence type="inferred from homology"/>
<keyword evidence="3" id="KW-0547">Nucleotide-binding</keyword>
<keyword evidence="7" id="KW-1185">Reference proteome</keyword>
<accession>A0ABT5YIQ9</accession>
<dbReference type="Proteomes" id="UP001215503">
    <property type="component" value="Unassembled WGS sequence"/>
</dbReference>
<dbReference type="SMART" id="SM00382">
    <property type="entry name" value="AAA"/>
    <property type="match status" value="1"/>
</dbReference>
<comment type="similarity">
    <text evidence="1">Belongs to the ABC transporter superfamily.</text>
</comment>
<dbReference type="PANTHER" id="PTHR42788">
    <property type="entry name" value="TAURINE IMPORT ATP-BINDING PROTEIN-RELATED"/>
    <property type="match status" value="1"/>
</dbReference>
<dbReference type="PROSITE" id="PS00211">
    <property type="entry name" value="ABC_TRANSPORTER_1"/>
    <property type="match status" value="1"/>
</dbReference>
<dbReference type="InterPro" id="IPR003439">
    <property type="entry name" value="ABC_transporter-like_ATP-bd"/>
</dbReference>
<dbReference type="GO" id="GO:0005524">
    <property type="term" value="F:ATP binding"/>
    <property type="evidence" value="ECO:0007669"/>
    <property type="project" value="UniProtKB-KW"/>
</dbReference>
<gene>
    <name evidence="6" type="ORF">P2G67_02120</name>
</gene>
<dbReference type="EMBL" id="JARHUD010000001">
    <property type="protein sequence ID" value="MDF2094769.1"/>
    <property type="molecule type" value="Genomic_DNA"/>
</dbReference>
<keyword evidence="6" id="KW-0560">Oxidoreductase</keyword>
<protein>
    <submittedName>
        <fullName evidence="6">ABC transporter ATP-binding protein</fullName>
    </submittedName>
</protein>
<evidence type="ECO:0000256" key="2">
    <source>
        <dbReference type="ARBA" id="ARBA00022448"/>
    </source>
</evidence>
<feature type="domain" description="ABC transporter" evidence="5">
    <location>
        <begin position="15"/>
        <end position="236"/>
    </location>
</feature>
<dbReference type="GO" id="GO:0051213">
    <property type="term" value="F:dioxygenase activity"/>
    <property type="evidence" value="ECO:0007669"/>
    <property type="project" value="UniProtKB-KW"/>
</dbReference>
<reference evidence="6 7" key="1">
    <citation type="submission" date="2023-03" db="EMBL/GenBank/DDBJ databases">
        <title>Fodinicurvata sp. CAU 1616 isolated from sea sendiment.</title>
        <authorList>
            <person name="Kim W."/>
        </authorList>
    </citation>
    <scope>NUCLEOTIDE SEQUENCE [LARGE SCALE GENOMIC DNA]</scope>
    <source>
        <strain evidence="6 7">CAU 1616</strain>
    </source>
</reference>
<name>A0ABT5YIQ9_9PROT</name>
<evidence type="ECO:0000313" key="7">
    <source>
        <dbReference type="Proteomes" id="UP001215503"/>
    </source>
</evidence>
<comment type="caution">
    <text evidence="6">The sequence shown here is derived from an EMBL/GenBank/DDBJ whole genome shotgun (WGS) entry which is preliminary data.</text>
</comment>
<dbReference type="InterPro" id="IPR017871">
    <property type="entry name" value="ABC_transporter-like_CS"/>
</dbReference>
<dbReference type="SUPFAM" id="SSF52540">
    <property type="entry name" value="P-loop containing nucleoside triphosphate hydrolases"/>
    <property type="match status" value="1"/>
</dbReference>
<sequence>MSSVGFDTPDAAPGIRLSGARLHYEGVALFDNLSLNLPAGRTSCLLGPSGVGKSSLLALLAGLNAAAEGKIEASDGAALQGRVAWMAQQDLLLPWLNVQDNVTLGDRLRRQPPKHARRLHLLEQVGLAERADSVPAALSGGMRQRVALARTLYENQPVIFMDEPFAALDAVTRLELQDLAGGLLAGRTVLLVTHDPLEALRLGHHLLVLTGRPARISEAFAPPGMPPRAPDDPSLLALQARLLAALRRKEGA</sequence>
<dbReference type="Gene3D" id="3.40.50.300">
    <property type="entry name" value="P-loop containing nucleotide triphosphate hydrolases"/>
    <property type="match status" value="1"/>
</dbReference>
<keyword evidence="6" id="KW-0223">Dioxygenase</keyword>
<dbReference type="InterPro" id="IPR027417">
    <property type="entry name" value="P-loop_NTPase"/>
</dbReference>
<evidence type="ECO:0000313" key="6">
    <source>
        <dbReference type="EMBL" id="MDF2094769.1"/>
    </source>
</evidence>
<dbReference type="InterPro" id="IPR003593">
    <property type="entry name" value="AAA+_ATPase"/>
</dbReference>
<organism evidence="6 7">
    <name type="scientific">Aquibaculum arenosum</name>
    <dbReference type="NCBI Taxonomy" id="3032591"/>
    <lineage>
        <taxon>Bacteria</taxon>
        <taxon>Pseudomonadati</taxon>
        <taxon>Pseudomonadota</taxon>
        <taxon>Alphaproteobacteria</taxon>
        <taxon>Rhodospirillales</taxon>
        <taxon>Rhodovibrionaceae</taxon>
        <taxon>Aquibaculum</taxon>
    </lineage>
</organism>
<evidence type="ECO:0000256" key="3">
    <source>
        <dbReference type="ARBA" id="ARBA00022741"/>
    </source>
</evidence>
<dbReference type="RefSeq" id="WP_275819544.1">
    <property type="nucleotide sequence ID" value="NZ_JARHUD010000001.1"/>
</dbReference>
<keyword evidence="2" id="KW-0813">Transport</keyword>
<dbReference type="PANTHER" id="PTHR42788:SF19">
    <property type="entry name" value="ALIPHATIC SULFONATES IMPORT ATP-BINDING PROTEIN SSUB 2"/>
    <property type="match status" value="1"/>
</dbReference>
<dbReference type="PROSITE" id="PS50893">
    <property type="entry name" value="ABC_TRANSPORTER_2"/>
    <property type="match status" value="1"/>
</dbReference>
<evidence type="ECO:0000256" key="1">
    <source>
        <dbReference type="ARBA" id="ARBA00005417"/>
    </source>
</evidence>
<dbReference type="Pfam" id="PF00005">
    <property type="entry name" value="ABC_tran"/>
    <property type="match status" value="1"/>
</dbReference>